<keyword evidence="1" id="KW-1133">Transmembrane helix</keyword>
<dbReference type="Proteomes" id="UP000228531">
    <property type="component" value="Unassembled WGS sequence"/>
</dbReference>
<feature type="transmembrane region" description="Helical" evidence="1">
    <location>
        <begin position="12"/>
        <end position="31"/>
    </location>
</feature>
<dbReference type="RefSeq" id="WP_100366217.1">
    <property type="nucleotide sequence ID" value="NZ_PGTY01000001.1"/>
</dbReference>
<reference evidence="2 3" key="1">
    <citation type="submission" date="2017-11" db="EMBL/GenBank/DDBJ databases">
        <title>Genomic Encyclopedia of Archaeal and Bacterial Type Strains, Phase II (KMG-II): From Individual Species to Whole Genera.</title>
        <authorList>
            <person name="Goeker M."/>
        </authorList>
    </citation>
    <scope>NUCLEOTIDE SEQUENCE [LARGE SCALE GENOMIC DNA]</scope>
    <source>
        <strain evidence="2 3">DSM 29128</strain>
    </source>
</reference>
<keyword evidence="3" id="KW-1185">Reference proteome</keyword>
<dbReference type="AlphaFoldDB" id="A0A2M8WK20"/>
<dbReference type="EMBL" id="PGTY01000001">
    <property type="protein sequence ID" value="PJI91274.1"/>
    <property type="molecule type" value="Genomic_DNA"/>
</dbReference>
<keyword evidence="1" id="KW-0472">Membrane</keyword>
<protein>
    <submittedName>
        <fullName evidence="2">Uncharacterized protein</fullName>
    </submittedName>
</protein>
<name>A0A2M8WK20_9RHOB</name>
<dbReference type="OrthoDB" id="9957277at2"/>
<organism evidence="2 3">
    <name type="scientific">Yoonia maricola</name>
    <dbReference type="NCBI Taxonomy" id="420999"/>
    <lineage>
        <taxon>Bacteria</taxon>
        <taxon>Pseudomonadati</taxon>
        <taxon>Pseudomonadota</taxon>
        <taxon>Alphaproteobacteria</taxon>
        <taxon>Rhodobacterales</taxon>
        <taxon>Paracoccaceae</taxon>
        <taxon>Yoonia</taxon>
    </lineage>
</organism>
<evidence type="ECO:0000256" key="1">
    <source>
        <dbReference type="SAM" id="Phobius"/>
    </source>
</evidence>
<accession>A0A2M8WK20</accession>
<evidence type="ECO:0000313" key="3">
    <source>
        <dbReference type="Proteomes" id="UP000228531"/>
    </source>
</evidence>
<sequence length="105" mass="11298">MTTASNGTSPTTIVISFVAIIVGGYFGYATAFPSDRKEVRSCITTMLEAARGQVGYGELRDQLQAVDAANVIEVTNKTHRNFGGSTLVTLEYRVDGRTSRVMCGQ</sequence>
<proteinExistence type="predicted"/>
<gene>
    <name evidence="2" type="ORF">BC777_0098</name>
</gene>
<comment type="caution">
    <text evidence="2">The sequence shown here is derived from an EMBL/GenBank/DDBJ whole genome shotgun (WGS) entry which is preliminary data.</text>
</comment>
<keyword evidence="1" id="KW-0812">Transmembrane</keyword>
<evidence type="ECO:0000313" key="2">
    <source>
        <dbReference type="EMBL" id="PJI91274.1"/>
    </source>
</evidence>